<feature type="chain" id="PRO_5007883443" description="Sulfatase N-terminal domain-containing protein" evidence="1">
    <location>
        <begin position="31"/>
        <end position="192"/>
    </location>
</feature>
<dbReference type="AlphaFoldDB" id="A0A167A1K1"/>
<dbReference type="RefSeq" id="WP_063378099.1">
    <property type="nucleotide sequence ID" value="NZ_AUXT01000183.1"/>
</dbReference>
<dbReference type="Proteomes" id="UP000076587">
    <property type="component" value="Unassembled WGS sequence"/>
</dbReference>
<dbReference type="EMBL" id="AUXT01000183">
    <property type="protein sequence ID" value="KZN44892.1"/>
    <property type="molecule type" value="Genomic_DNA"/>
</dbReference>
<dbReference type="Pfam" id="PF01663">
    <property type="entry name" value="Phosphodiest"/>
    <property type="match status" value="1"/>
</dbReference>
<evidence type="ECO:0000313" key="2">
    <source>
        <dbReference type="EMBL" id="KZN44892.1"/>
    </source>
</evidence>
<dbReference type="InterPro" id="IPR002591">
    <property type="entry name" value="Phosphodiest/P_Trfase"/>
</dbReference>
<reference evidence="2 3" key="1">
    <citation type="submission" date="2013-07" db="EMBL/GenBank/DDBJ databases">
        <title>Comparative Genomic and Metabolomic Analysis of Twelve Strains of Pseudoalteromonas luteoviolacea.</title>
        <authorList>
            <person name="Vynne N.G."/>
            <person name="Mansson M."/>
            <person name="Gram L."/>
        </authorList>
    </citation>
    <scope>NUCLEOTIDE SEQUENCE [LARGE SCALE GENOMIC DNA]</scope>
    <source>
        <strain evidence="2 3">NCIMB 1942</strain>
    </source>
</reference>
<dbReference type="SUPFAM" id="SSF53649">
    <property type="entry name" value="Alkaline phosphatase-like"/>
    <property type="match status" value="1"/>
</dbReference>
<name>A0A167A1K1_9GAMM</name>
<dbReference type="Gene3D" id="3.40.720.10">
    <property type="entry name" value="Alkaline Phosphatase, subunit A"/>
    <property type="match status" value="1"/>
</dbReference>
<dbReference type="InterPro" id="IPR017850">
    <property type="entry name" value="Alkaline_phosphatase_core_sf"/>
</dbReference>
<gene>
    <name evidence="2" type="ORF">N482_02535</name>
</gene>
<sequence>MFKVNNSRKKRQNIYCSALLASLGLSFVNAADASNHSLLIAVDGLRGDGIENAKTPNFDRLIQGTWAEGYQGAFAFYAQTMKDAAPNSGPNHVGIMTGVTSAKSGVTGNSDVHTGRYDQYPHYQTLLERHNSKLNTAYLVTWSTDMQIDNEADVKIDSNDAGNVANTLAIINGTYQAAKWPRGTTPDSIFCF</sequence>
<evidence type="ECO:0008006" key="4">
    <source>
        <dbReference type="Google" id="ProtNLM"/>
    </source>
</evidence>
<organism evidence="2 3">
    <name type="scientific">Pseudoalteromonas luteoviolacea NCIMB 1942</name>
    <dbReference type="NCBI Taxonomy" id="1365253"/>
    <lineage>
        <taxon>Bacteria</taxon>
        <taxon>Pseudomonadati</taxon>
        <taxon>Pseudomonadota</taxon>
        <taxon>Gammaproteobacteria</taxon>
        <taxon>Alteromonadales</taxon>
        <taxon>Pseudoalteromonadaceae</taxon>
        <taxon>Pseudoalteromonas</taxon>
    </lineage>
</organism>
<evidence type="ECO:0000313" key="3">
    <source>
        <dbReference type="Proteomes" id="UP000076587"/>
    </source>
</evidence>
<protein>
    <recommendedName>
        <fullName evidence="4">Sulfatase N-terminal domain-containing protein</fullName>
    </recommendedName>
</protein>
<dbReference type="PATRIC" id="fig|1365253.3.peg.3657"/>
<evidence type="ECO:0000256" key="1">
    <source>
        <dbReference type="SAM" id="SignalP"/>
    </source>
</evidence>
<comment type="caution">
    <text evidence="2">The sequence shown here is derived from an EMBL/GenBank/DDBJ whole genome shotgun (WGS) entry which is preliminary data.</text>
</comment>
<accession>A0A167A1K1</accession>
<feature type="signal peptide" evidence="1">
    <location>
        <begin position="1"/>
        <end position="30"/>
    </location>
</feature>
<keyword evidence="1" id="KW-0732">Signal</keyword>
<proteinExistence type="predicted"/>